<keyword evidence="1" id="KW-0472">Membrane</keyword>
<evidence type="ECO:0000256" key="1">
    <source>
        <dbReference type="SAM" id="Phobius"/>
    </source>
</evidence>
<gene>
    <name evidence="2" type="ORF">Mgra_00000167</name>
</gene>
<accession>A0A8T0A4W4</accession>
<reference evidence="2" key="1">
    <citation type="journal article" date="2020" name="Ecol. Evol.">
        <title>Genome structure and content of the rice root-knot nematode (Meloidogyne graminicola).</title>
        <authorList>
            <person name="Phan N.T."/>
            <person name="Danchin E.G.J."/>
            <person name="Klopp C."/>
            <person name="Perfus-Barbeoch L."/>
            <person name="Kozlowski D.K."/>
            <person name="Koutsovoulos G.D."/>
            <person name="Lopez-Roques C."/>
            <person name="Bouchez O."/>
            <person name="Zahm M."/>
            <person name="Besnard G."/>
            <person name="Bellafiore S."/>
        </authorList>
    </citation>
    <scope>NUCLEOTIDE SEQUENCE</scope>
    <source>
        <strain evidence="2">VN-18</strain>
    </source>
</reference>
<name>A0A8T0A4W4_9BILA</name>
<organism evidence="2 3">
    <name type="scientific">Meloidogyne graminicola</name>
    <dbReference type="NCBI Taxonomy" id="189291"/>
    <lineage>
        <taxon>Eukaryota</taxon>
        <taxon>Metazoa</taxon>
        <taxon>Ecdysozoa</taxon>
        <taxon>Nematoda</taxon>
        <taxon>Chromadorea</taxon>
        <taxon>Rhabditida</taxon>
        <taxon>Tylenchina</taxon>
        <taxon>Tylenchomorpha</taxon>
        <taxon>Tylenchoidea</taxon>
        <taxon>Meloidogynidae</taxon>
        <taxon>Meloidogyninae</taxon>
        <taxon>Meloidogyne</taxon>
    </lineage>
</organism>
<evidence type="ECO:0000313" key="3">
    <source>
        <dbReference type="Proteomes" id="UP000605970"/>
    </source>
</evidence>
<protein>
    <submittedName>
        <fullName evidence="2">Uncharacterized protein</fullName>
    </submittedName>
</protein>
<dbReference type="Proteomes" id="UP000605970">
    <property type="component" value="Unassembled WGS sequence"/>
</dbReference>
<keyword evidence="3" id="KW-1185">Reference proteome</keyword>
<comment type="caution">
    <text evidence="2">The sequence shown here is derived from an EMBL/GenBank/DDBJ whole genome shotgun (WGS) entry which is preliminary data.</text>
</comment>
<feature type="transmembrane region" description="Helical" evidence="1">
    <location>
        <begin position="39"/>
        <end position="64"/>
    </location>
</feature>
<dbReference type="EMBL" id="JABEBT010000001">
    <property type="protein sequence ID" value="KAF7640346.1"/>
    <property type="molecule type" value="Genomic_DNA"/>
</dbReference>
<sequence>MCNSRRFLQSNRRKRRSKPHIFFPSFLHKRKLIFKYKMFGLIASTVECSYLTIATFSALFSIIYPKIKGSIVLLSVPILVTLAPTTLATNKIIDDGEGDGLNNYESILN</sequence>
<keyword evidence="1" id="KW-0812">Transmembrane</keyword>
<feature type="transmembrane region" description="Helical" evidence="1">
    <location>
        <begin position="70"/>
        <end position="88"/>
    </location>
</feature>
<dbReference type="AlphaFoldDB" id="A0A8T0A4W4"/>
<evidence type="ECO:0000313" key="2">
    <source>
        <dbReference type="EMBL" id="KAF7640346.1"/>
    </source>
</evidence>
<keyword evidence="1" id="KW-1133">Transmembrane helix</keyword>
<proteinExistence type="predicted"/>